<evidence type="ECO:0000313" key="1">
    <source>
        <dbReference type="EMBL" id="GAA5798573.1"/>
    </source>
</evidence>
<organism evidence="1 2">
    <name type="scientific">Helicostylum pulchrum</name>
    <dbReference type="NCBI Taxonomy" id="562976"/>
    <lineage>
        <taxon>Eukaryota</taxon>
        <taxon>Fungi</taxon>
        <taxon>Fungi incertae sedis</taxon>
        <taxon>Mucoromycota</taxon>
        <taxon>Mucoromycotina</taxon>
        <taxon>Mucoromycetes</taxon>
        <taxon>Mucorales</taxon>
        <taxon>Mucorineae</taxon>
        <taxon>Mucoraceae</taxon>
        <taxon>Helicostylum</taxon>
    </lineage>
</organism>
<sequence length="299" mass="32136">MYQQQHYDYEPSSYRQHDAYAMNDMSRPYYEETKAVPATNDGYYNYAAPPTTRNSQVAAASSEKFARRNNKENRSCCDKICLGVLVAIFKVPTIEFTGIQGTPAFGMQGLTTVNLNISLGFTVDNPNIESVTFTTLAATANYHGDTTQLGEGVLHDLHIASYSVTNISFPFNMLVDMTNNNNIAVMSKMMADCGLGGATKKDIKLDYKIVATVHIIGIPISVPISNSISFACPIDPGDESSLLANIESIISGLTGEDKNIGDMVSNIAGGNGLPTDIIPSDVLDSIPAGIPTDLTNLIG</sequence>
<protein>
    <recommendedName>
        <fullName evidence="3">Late embryogenesis abundant protein LEA-2 subgroup domain-containing protein</fullName>
    </recommendedName>
</protein>
<keyword evidence="2" id="KW-1185">Reference proteome</keyword>
<dbReference type="Gene3D" id="2.60.40.1820">
    <property type="match status" value="1"/>
</dbReference>
<comment type="caution">
    <text evidence="1">The sequence shown here is derived from an EMBL/GenBank/DDBJ whole genome shotgun (WGS) entry which is preliminary data.</text>
</comment>
<dbReference type="EMBL" id="BAABUJ010000010">
    <property type="protein sequence ID" value="GAA5798573.1"/>
    <property type="molecule type" value="Genomic_DNA"/>
</dbReference>
<evidence type="ECO:0000313" key="2">
    <source>
        <dbReference type="Proteomes" id="UP001476247"/>
    </source>
</evidence>
<accession>A0ABP9XVZ8</accession>
<name>A0ABP9XVZ8_9FUNG</name>
<gene>
    <name evidence="1" type="ORF">HPULCUR_003978</name>
</gene>
<evidence type="ECO:0008006" key="3">
    <source>
        <dbReference type="Google" id="ProtNLM"/>
    </source>
</evidence>
<reference evidence="1 2" key="1">
    <citation type="submission" date="2024-04" db="EMBL/GenBank/DDBJ databases">
        <title>genome sequences of Mucor flavus KT1a and Helicostylum pulchrum KT1b strains isolation_sourced from the surface of a dry-aged beef.</title>
        <authorList>
            <person name="Toyotome T."/>
            <person name="Hosono M."/>
            <person name="Torimaru M."/>
            <person name="Fukuda K."/>
            <person name="Mikami N."/>
        </authorList>
    </citation>
    <scope>NUCLEOTIDE SEQUENCE [LARGE SCALE GENOMIC DNA]</scope>
    <source>
        <strain evidence="1 2">KT1b</strain>
    </source>
</reference>
<dbReference type="Proteomes" id="UP001476247">
    <property type="component" value="Unassembled WGS sequence"/>
</dbReference>
<proteinExistence type="predicted"/>